<feature type="coiled-coil region" evidence="10">
    <location>
        <begin position="141"/>
        <end position="168"/>
    </location>
</feature>
<dbReference type="GO" id="GO:0044782">
    <property type="term" value="P:cilium organization"/>
    <property type="evidence" value="ECO:0007669"/>
    <property type="project" value="TreeGrafter"/>
</dbReference>
<dbReference type="PANTHER" id="PTHR14871:SF1">
    <property type="entry name" value="DYNEIN REGULATORY COMPLEX PROTEIN 9"/>
    <property type="match status" value="1"/>
</dbReference>
<keyword evidence="12" id="KW-1185">Reference proteome</keyword>
<dbReference type="InterPro" id="IPR000048">
    <property type="entry name" value="IQ_motif_EF-hand-BS"/>
</dbReference>
<evidence type="ECO:0000256" key="6">
    <source>
        <dbReference type="ARBA" id="ARBA00023069"/>
    </source>
</evidence>
<dbReference type="Pfam" id="PF00612">
    <property type="entry name" value="IQ"/>
    <property type="match status" value="1"/>
</dbReference>
<evidence type="ECO:0000256" key="5">
    <source>
        <dbReference type="ARBA" id="ARBA00022846"/>
    </source>
</evidence>
<comment type="subcellular location">
    <subcellularLocation>
        <location evidence="1">Cytoplasm</location>
        <location evidence="1">Cytoskeleton</location>
        <location evidence="1">Flagellum axoneme</location>
    </subcellularLocation>
</comment>
<keyword evidence="6" id="KW-0969">Cilium</keyword>
<gene>
    <name evidence="11" type="ORF">EEDITHA_LOCUS9900</name>
</gene>
<evidence type="ECO:0000313" key="11">
    <source>
        <dbReference type="EMBL" id="CAH2094326.1"/>
    </source>
</evidence>
<dbReference type="GO" id="GO:0031514">
    <property type="term" value="C:motile cilium"/>
    <property type="evidence" value="ECO:0007669"/>
    <property type="project" value="TreeGrafter"/>
</dbReference>
<evidence type="ECO:0000256" key="8">
    <source>
        <dbReference type="ARBA" id="ARBA00023273"/>
    </source>
</evidence>
<sequence length="231" mass="27464">MTTVIHFRIATEVRFVKEGAAKRASLRKITKDNITIRNVLQPPLRTTLEEENDAELTSATRSRYIEGWQRARKEQHIQTITNKEIGPTQTIEDLKKKADQEQRVHVEIELLTNIKINELIIEVEQWMSKYDKDMERIDLKIQLKKNDYENMHDKRIELEETIEKHAELIKNWVMFKEDREAARQYREKMTNSAIIVQAWWRGLLVRQQLGPYRVVKKKGKAKEEKSGKNKK</sequence>
<evidence type="ECO:0000256" key="4">
    <source>
        <dbReference type="ARBA" id="ARBA00022490"/>
    </source>
</evidence>
<comment type="caution">
    <text evidence="11">The sequence shown here is derived from an EMBL/GenBank/DDBJ whole genome shotgun (WGS) entry which is preliminary data.</text>
</comment>
<evidence type="ECO:0000256" key="9">
    <source>
        <dbReference type="ARBA" id="ARBA00032183"/>
    </source>
</evidence>
<keyword evidence="10" id="KW-0175">Coiled coil</keyword>
<protein>
    <recommendedName>
        <fullName evidence="3">Dynein regulatory complex protein 9</fullName>
    </recommendedName>
    <alternativeName>
        <fullName evidence="9">IQ domain-containing protein G</fullName>
    </alternativeName>
</protein>
<name>A0AAU9U8P0_EUPED</name>
<evidence type="ECO:0000256" key="3">
    <source>
        <dbReference type="ARBA" id="ARBA00013738"/>
    </source>
</evidence>
<dbReference type="PROSITE" id="PS50096">
    <property type="entry name" value="IQ"/>
    <property type="match status" value="1"/>
</dbReference>
<dbReference type="Proteomes" id="UP001153954">
    <property type="component" value="Unassembled WGS sequence"/>
</dbReference>
<dbReference type="GO" id="GO:0005737">
    <property type="term" value="C:cytoplasm"/>
    <property type="evidence" value="ECO:0007669"/>
    <property type="project" value="TreeGrafter"/>
</dbReference>
<comment type="similarity">
    <text evidence="2">Belongs to the DRC9 family.</text>
</comment>
<evidence type="ECO:0000313" key="12">
    <source>
        <dbReference type="Proteomes" id="UP001153954"/>
    </source>
</evidence>
<keyword evidence="4" id="KW-0963">Cytoplasm</keyword>
<proteinExistence type="inferred from homology"/>
<dbReference type="PANTHER" id="PTHR14871">
    <property type="entry name" value="DYNEIN REGULATORY COMPLEX PROTEIN 9"/>
    <property type="match status" value="1"/>
</dbReference>
<evidence type="ECO:0000256" key="10">
    <source>
        <dbReference type="SAM" id="Coils"/>
    </source>
</evidence>
<keyword evidence="5" id="KW-0282">Flagellum</keyword>
<dbReference type="InterPro" id="IPR042618">
    <property type="entry name" value="IQCG"/>
</dbReference>
<keyword evidence="8" id="KW-0966">Cell projection</keyword>
<evidence type="ECO:0000256" key="7">
    <source>
        <dbReference type="ARBA" id="ARBA00023212"/>
    </source>
</evidence>
<evidence type="ECO:0000256" key="1">
    <source>
        <dbReference type="ARBA" id="ARBA00004611"/>
    </source>
</evidence>
<keyword evidence="7" id="KW-0206">Cytoskeleton</keyword>
<reference evidence="11" key="1">
    <citation type="submission" date="2022-03" db="EMBL/GenBank/DDBJ databases">
        <authorList>
            <person name="Tunstrom K."/>
        </authorList>
    </citation>
    <scope>NUCLEOTIDE SEQUENCE</scope>
</reference>
<dbReference type="AlphaFoldDB" id="A0AAU9U8P0"/>
<evidence type="ECO:0000256" key="2">
    <source>
        <dbReference type="ARBA" id="ARBA00008222"/>
    </source>
</evidence>
<accession>A0AAU9U8P0</accession>
<dbReference type="EMBL" id="CAKOGL010000014">
    <property type="protein sequence ID" value="CAH2094326.1"/>
    <property type="molecule type" value="Genomic_DNA"/>
</dbReference>
<dbReference type="CDD" id="cd23766">
    <property type="entry name" value="IQCG"/>
    <property type="match status" value="1"/>
</dbReference>
<organism evidence="11 12">
    <name type="scientific">Euphydryas editha</name>
    <name type="common">Edith's checkerspot</name>
    <dbReference type="NCBI Taxonomy" id="104508"/>
    <lineage>
        <taxon>Eukaryota</taxon>
        <taxon>Metazoa</taxon>
        <taxon>Ecdysozoa</taxon>
        <taxon>Arthropoda</taxon>
        <taxon>Hexapoda</taxon>
        <taxon>Insecta</taxon>
        <taxon>Pterygota</taxon>
        <taxon>Neoptera</taxon>
        <taxon>Endopterygota</taxon>
        <taxon>Lepidoptera</taxon>
        <taxon>Glossata</taxon>
        <taxon>Ditrysia</taxon>
        <taxon>Papilionoidea</taxon>
        <taxon>Nymphalidae</taxon>
        <taxon>Nymphalinae</taxon>
        <taxon>Euphydryas</taxon>
    </lineage>
</organism>
<dbReference type="SMART" id="SM00015">
    <property type="entry name" value="IQ"/>
    <property type="match status" value="1"/>
</dbReference>